<proteinExistence type="inferred from homology"/>
<comment type="caution">
    <text evidence="3">The sequence shown here is derived from an EMBL/GenBank/DDBJ whole genome shotgun (WGS) entry which is preliminary data.</text>
</comment>
<dbReference type="AlphaFoldDB" id="A0A9X1WRW2"/>
<reference evidence="3" key="1">
    <citation type="submission" date="2022-04" db="EMBL/GenBank/DDBJ databases">
        <title>Paenibacillus mangrovi sp. nov., a novel endophytic bacterium isolated from bark of Kandelia candel.</title>
        <authorList>
            <person name="Tuo L."/>
        </authorList>
    </citation>
    <scope>NUCLEOTIDE SEQUENCE</scope>
    <source>
        <strain evidence="3">KQZ6P-2</strain>
    </source>
</reference>
<organism evidence="3 4">
    <name type="scientific">Paenibacillus mangrovi</name>
    <dbReference type="NCBI Taxonomy" id="2931978"/>
    <lineage>
        <taxon>Bacteria</taxon>
        <taxon>Bacillati</taxon>
        <taxon>Bacillota</taxon>
        <taxon>Bacilli</taxon>
        <taxon>Bacillales</taxon>
        <taxon>Paenibacillaceae</taxon>
        <taxon>Paenibacillus</taxon>
    </lineage>
</organism>
<feature type="domain" description="Activator of Hsp90 ATPase homologue 1/2-like C-terminal" evidence="2">
    <location>
        <begin position="2"/>
        <end position="38"/>
    </location>
</feature>
<gene>
    <name evidence="3" type="ORF">MUG84_11300</name>
</gene>
<name>A0A9X1WRW2_9BACL</name>
<protein>
    <submittedName>
        <fullName evidence="3">SRPBCC domain-containing protein</fullName>
    </submittedName>
</protein>
<evidence type="ECO:0000313" key="3">
    <source>
        <dbReference type="EMBL" id="MCJ8012320.1"/>
    </source>
</evidence>
<dbReference type="Proteomes" id="UP001139347">
    <property type="component" value="Unassembled WGS sequence"/>
</dbReference>
<comment type="similarity">
    <text evidence="1">Belongs to the AHA1 family.</text>
</comment>
<dbReference type="Pfam" id="PF08327">
    <property type="entry name" value="AHSA1"/>
    <property type="match status" value="1"/>
</dbReference>
<accession>A0A9X1WRW2</accession>
<evidence type="ECO:0000259" key="2">
    <source>
        <dbReference type="Pfam" id="PF08327"/>
    </source>
</evidence>
<sequence>MVFQAWTVPKHLPNWWGSKGFTIKIQEFELKPGGALFAQNRR</sequence>
<dbReference type="Gene3D" id="3.30.530.20">
    <property type="match status" value="1"/>
</dbReference>
<evidence type="ECO:0000256" key="1">
    <source>
        <dbReference type="ARBA" id="ARBA00006817"/>
    </source>
</evidence>
<dbReference type="SUPFAM" id="SSF55961">
    <property type="entry name" value="Bet v1-like"/>
    <property type="match status" value="1"/>
</dbReference>
<evidence type="ECO:0000313" key="4">
    <source>
        <dbReference type="Proteomes" id="UP001139347"/>
    </source>
</evidence>
<dbReference type="EMBL" id="JALIRP010000004">
    <property type="protein sequence ID" value="MCJ8012320.1"/>
    <property type="molecule type" value="Genomic_DNA"/>
</dbReference>
<dbReference type="InterPro" id="IPR013538">
    <property type="entry name" value="ASHA1/2-like_C"/>
</dbReference>
<keyword evidence="4" id="KW-1185">Reference proteome</keyword>
<dbReference type="InterPro" id="IPR023393">
    <property type="entry name" value="START-like_dom_sf"/>
</dbReference>